<organism evidence="2 3">
    <name type="scientific">Durusdinium trenchii</name>
    <dbReference type="NCBI Taxonomy" id="1381693"/>
    <lineage>
        <taxon>Eukaryota</taxon>
        <taxon>Sar</taxon>
        <taxon>Alveolata</taxon>
        <taxon>Dinophyceae</taxon>
        <taxon>Suessiales</taxon>
        <taxon>Symbiodiniaceae</taxon>
        <taxon>Durusdinium</taxon>
    </lineage>
</organism>
<accession>A0ABP0M7W7</accession>
<feature type="region of interest" description="Disordered" evidence="1">
    <location>
        <begin position="313"/>
        <end position="336"/>
    </location>
</feature>
<gene>
    <name evidence="2" type="ORF">SCF082_LOCUS26297</name>
</gene>
<proteinExistence type="predicted"/>
<name>A0ABP0M7W7_9DINO</name>
<evidence type="ECO:0000313" key="2">
    <source>
        <dbReference type="EMBL" id="CAK9046807.1"/>
    </source>
</evidence>
<evidence type="ECO:0000256" key="1">
    <source>
        <dbReference type="SAM" id="MobiDB-lite"/>
    </source>
</evidence>
<feature type="compositionally biased region" description="Basic and acidic residues" evidence="1">
    <location>
        <begin position="319"/>
        <end position="336"/>
    </location>
</feature>
<reference evidence="2 3" key="1">
    <citation type="submission" date="2024-02" db="EMBL/GenBank/DDBJ databases">
        <authorList>
            <person name="Chen Y."/>
            <person name="Shah S."/>
            <person name="Dougan E. K."/>
            <person name="Thang M."/>
            <person name="Chan C."/>
        </authorList>
    </citation>
    <scope>NUCLEOTIDE SEQUENCE [LARGE SCALE GENOMIC DNA]</scope>
</reference>
<comment type="caution">
    <text evidence="2">The sequence shown here is derived from an EMBL/GenBank/DDBJ whole genome shotgun (WGS) entry which is preliminary data.</text>
</comment>
<dbReference type="EMBL" id="CAXAMM010019979">
    <property type="protein sequence ID" value="CAK9046807.1"/>
    <property type="molecule type" value="Genomic_DNA"/>
</dbReference>
<keyword evidence="3" id="KW-1185">Reference proteome</keyword>
<protein>
    <submittedName>
        <fullName evidence="2">Uncharacterized protein</fullName>
    </submittedName>
</protein>
<dbReference type="Proteomes" id="UP001642464">
    <property type="component" value="Unassembled WGS sequence"/>
</dbReference>
<evidence type="ECO:0000313" key="3">
    <source>
        <dbReference type="Proteomes" id="UP001642464"/>
    </source>
</evidence>
<sequence length="336" mass="38022">MLDEQNRFNAVHFNTVIWNQGVTHPNDWAQFTRQCQDRKKFPVRLAGYLNKKTDLFNLWLQNHRNLEEVAVVVERSVARETEAKSGRIGVKGRDLAPKYCTKEKVSAYMQKLRDKGLWSYDEDWPEDEEEIWYYPCAAKKYTQSDKTAERMSIQGKTKNPDPTFLETLTSDTGPLACGIMPSLELSQEGEKTLCAMGASGPVTKPKPKRNEEPEATEVVSQTTTEKAIDTMEGVLVQATESRKLGISLQSVQYGDQFREQLLKHGTELEQLYAVMRTLTQASPVNEKKLEKAIALATTKTSWFEKSKVAAKGLLSGPHGQKEEDQEGRSRQAEVQS</sequence>